<feature type="compositionally biased region" description="Low complexity" evidence="2">
    <location>
        <begin position="242"/>
        <end position="252"/>
    </location>
</feature>
<dbReference type="PROSITE" id="PS50119">
    <property type="entry name" value="ZF_BBOX"/>
    <property type="match status" value="1"/>
</dbReference>
<proteinExistence type="predicted"/>
<dbReference type="EMBL" id="JANTQA010000075">
    <property type="protein sequence ID" value="KAJ3424123.1"/>
    <property type="molecule type" value="Genomic_DNA"/>
</dbReference>
<feature type="compositionally biased region" description="Polar residues" evidence="2">
    <location>
        <begin position="408"/>
        <end position="420"/>
    </location>
</feature>
<dbReference type="SUPFAM" id="SSF57845">
    <property type="entry name" value="B-box zinc-binding domain"/>
    <property type="match status" value="1"/>
</dbReference>
<dbReference type="PANTHER" id="PTHR45750">
    <property type="entry name" value="GH11602P"/>
    <property type="match status" value="1"/>
</dbReference>
<feature type="compositionally biased region" description="Basic residues" evidence="2">
    <location>
        <begin position="271"/>
        <end position="280"/>
    </location>
</feature>
<feature type="compositionally biased region" description="Basic and acidic residues" evidence="2">
    <location>
        <begin position="283"/>
        <end position="303"/>
    </location>
</feature>
<dbReference type="PANTHER" id="PTHR45750:SF3">
    <property type="entry name" value="HISTONE ACETYLTRANSFERASE"/>
    <property type="match status" value="1"/>
</dbReference>
<keyword evidence="1" id="KW-0863">Zinc-finger</keyword>
<dbReference type="InterPro" id="IPR037800">
    <property type="entry name" value="GCN5"/>
</dbReference>
<evidence type="ECO:0000259" key="3">
    <source>
        <dbReference type="PROSITE" id="PS50119"/>
    </source>
</evidence>
<feature type="compositionally biased region" description="Basic residues" evidence="2">
    <location>
        <begin position="389"/>
        <end position="400"/>
    </location>
</feature>
<evidence type="ECO:0000313" key="4">
    <source>
        <dbReference type="EMBL" id="KAJ3424123.1"/>
    </source>
</evidence>
<dbReference type="Proteomes" id="UP001146793">
    <property type="component" value="Unassembled WGS sequence"/>
</dbReference>
<feature type="compositionally biased region" description="Basic and acidic residues" evidence="2">
    <location>
        <begin position="205"/>
        <end position="218"/>
    </location>
</feature>
<sequence length="858" mass="101019">MSNKIATKIKSHTKEQQITKHNPTHTKNSNNAKRFKIQCKRCSSRLTHSTIVCCKKCLSIFCLDCDKKVHENNKHQRIKITHHNFCKRIREVQPLIFCSKHPNKYLKYYCKKCELFHCSKCLQNNISTHEPILLAITNGYYLKGKNKKLIEFNNFTPINLSSVRNIKLKKTEMLSKAKKNKQSNSKKENEFKQTSNKNHSNKNNNDNKNKQGDYDSIHSKKKRNKKQNTGNRIVLEKKKKNSSNNIEIYNKSRNNTDDDDDSDSDNNNNNNHRKGMKMSKSKTLNEIKLESESRSQTETKYEVNSETDSISNTLIRTVFKNKKKNEKQTKSSMYKNSSDSNSRSEKESKCKNDGVSESESESGSESEDGDEKERKRGGQPIKINSNKKNPQKRVVKRIKLNRNERNHNIVNRNGQNSASNQELSLGQRLTNLGRLTFKRPRSYSLLGPSKMNSSDSNYPAKNGFTINEFKPKKLLSIGPDFQILPKMMKSKTKELELFQDLCKNMQKIGTTTRYAYECFYLFSYLNGKQDNELKSARPKEKKVIERVKRRVIRSFKESRKKMQKGRSLFKVKICSNTIQTYEEGEIHIDKPLFRLIYKEDKSEIVREKWNNSIRIYIHKTIREIFVIKLTKKNQTFIIRADSSHEKKVCLLSLYLFCRYSKKPRLFGMCPEIDGIPTKSLLSSEIPRPIFYRQKFDKRLSGWLLVKKKQSLIQLMERFFEKNGVNFILYIILKRDSPYQRGYLKIRKDCIKIGLGNLTFFRFPFRDNPELFNHKSESNILKITSKSFDNGLTCLSQSEQDKQLIIKSVLYFKQKWLQQEKKREFEKMKSKSKSYNKKIQKKRNQKNKSKKNYNQRKKK</sequence>
<dbReference type="SUPFAM" id="SSF57889">
    <property type="entry name" value="Cysteine-rich domain"/>
    <property type="match status" value="1"/>
</dbReference>
<feature type="compositionally biased region" description="Low complexity" evidence="2">
    <location>
        <begin position="330"/>
        <end position="341"/>
    </location>
</feature>
<feature type="compositionally biased region" description="Basic residues" evidence="2">
    <location>
        <begin position="829"/>
        <end position="858"/>
    </location>
</feature>
<feature type="compositionally biased region" description="Polar residues" evidence="2">
    <location>
        <begin position="19"/>
        <end position="29"/>
    </location>
</feature>
<keyword evidence="1" id="KW-0479">Metal-binding</keyword>
<feature type="compositionally biased region" description="Acidic residues" evidence="2">
    <location>
        <begin position="356"/>
        <end position="370"/>
    </location>
</feature>
<protein>
    <submittedName>
        <fullName evidence="4">Death domain-associated protein</fullName>
    </submittedName>
</protein>
<evidence type="ECO:0000313" key="5">
    <source>
        <dbReference type="Proteomes" id="UP001146793"/>
    </source>
</evidence>
<gene>
    <name evidence="4" type="ORF">M0812_29755</name>
</gene>
<dbReference type="InterPro" id="IPR046349">
    <property type="entry name" value="C1-like_sf"/>
</dbReference>
<accession>A0AAV7Y2P2</accession>
<feature type="region of interest" description="Disordered" evidence="2">
    <location>
        <begin position="825"/>
        <end position="858"/>
    </location>
</feature>
<dbReference type="CDD" id="cd19756">
    <property type="entry name" value="Bbox2"/>
    <property type="match status" value="1"/>
</dbReference>
<dbReference type="GO" id="GO:0010484">
    <property type="term" value="F:histone H3 acetyltransferase activity"/>
    <property type="evidence" value="ECO:0007669"/>
    <property type="project" value="TreeGrafter"/>
</dbReference>
<feature type="region of interest" description="Disordered" evidence="2">
    <location>
        <begin position="1"/>
        <end position="29"/>
    </location>
</feature>
<dbReference type="InterPro" id="IPR000315">
    <property type="entry name" value="Znf_B-box"/>
</dbReference>
<name>A0AAV7Y2P2_9EUKA</name>
<organism evidence="4 5">
    <name type="scientific">Anaeramoeba flamelloides</name>
    <dbReference type="NCBI Taxonomy" id="1746091"/>
    <lineage>
        <taxon>Eukaryota</taxon>
        <taxon>Metamonada</taxon>
        <taxon>Anaeramoebidae</taxon>
        <taxon>Anaeramoeba</taxon>
    </lineage>
</organism>
<dbReference type="GO" id="GO:0045944">
    <property type="term" value="P:positive regulation of transcription by RNA polymerase II"/>
    <property type="evidence" value="ECO:0007669"/>
    <property type="project" value="TreeGrafter"/>
</dbReference>
<feature type="compositionally biased region" description="Basic and acidic residues" evidence="2">
    <location>
        <begin position="342"/>
        <end position="354"/>
    </location>
</feature>
<dbReference type="Gene3D" id="3.30.160.60">
    <property type="entry name" value="Classic Zinc Finger"/>
    <property type="match status" value="1"/>
</dbReference>
<feature type="domain" description="B box-type" evidence="3">
    <location>
        <begin position="93"/>
        <end position="130"/>
    </location>
</feature>
<reference evidence="4" key="1">
    <citation type="submission" date="2022-08" db="EMBL/GenBank/DDBJ databases">
        <title>Novel sulphate-reducing endosymbionts in the free-living metamonad Anaeramoeba.</title>
        <authorList>
            <person name="Jerlstrom-Hultqvist J."/>
            <person name="Cepicka I."/>
            <person name="Gallot-Lavallee L."/>
            <person name="Salas-Leiva D."/>
            <person name="Curtis B.A."/>
            <person name="Zahonova K."/>
            <person name="Pipaliya S."/>
            <person name="Dacks J."/>
            <person name="Roger A.J."/>
        </authorList>
    </citation>
    <scope>NUCLEOTIDE SEQUENCE</scope>
    <source>
        <strain evidence="4">Busselton2</strain>
    </source>
</reference>
<keyword evidence="1" id="KW-0862">Zinc</keyword>
<feature type="compositionally biased region" description="Polar residues" evidence="2">
    <location>
        <begin position="304"/>
        <end position="315"/>
    </location>
</feature>
<dbReference type="GO" id="GO:0000123">
    <property type="term" value="C:histone acetyltransferase complex"/>
    <property type="evidence" value="ECO:0007669"/>
    <property type="project" value="TreeGrafter"/>
</dbReference>
<dbReference type="GO" id="GO:0008270">
    <property type="term" value="F:zinc ion binding"/>
    <property type="evidence" value="ECO:0007669"/>
    <property type="project" value="UniProtKB-KW"/>
</dbReference>
<evidence type="ECO:0000256" key="2">
    <source>
        <dbReference type="SAM" id="MobiDB-lite"/>
    </source>
</evidence>
<evidence type="ECO:0000256" key="1">
    <source>
        <dbReference type="PROSITE-ProRule" id="PRU00024"/>
    </source>
</evidence>
<feature type="region of interest" description="Disordered" evidence="2">
    <location>
        <begin position="175"/>
        <end position="420"/>
    </location>
</feature>
<dbReference type="AlphaFoldDB" id="A0AAV7Y2P2"/>
<comment type="caution">
    <text evidence="4">The sequence shown here is derived from an EMBL/GenBank/DDBJ whole genome shotgun (WGS) entry which is preliminary data.</text>
</comment>